<feature type="transmembrane region" description="Helical" evidence="13">
    <location>
        <begin position="387"/>
        <end position="414"/>
    </location>
</feature>
<dbReference type="PRINTS" id="PR00701">
    <property type="entry name" value="60KDINNERMP"/>
</dbReference>
<evidence type="ECO:0000256" key="5">
    <source>
        <dbReference type="ARBA" id="ARBA00022475"/>
    </source>
</evidence>
<dbReference type="NCBIfam" id="TIGR03592">
    <property type="entry name" value="yidC_oxa1_cterm"/>
    <property type="match status" value="1"/>
</dbReference>
<name>A0ABX2N659_9SPHN</name>
<dbReference type="Pfam" id="PF14849">
    <property type="entry name" value="YidC_periplas"/>
    <property type="match status" value="1"/>
</dbReference>
<comment type="function">
    <text evidence="13">Required for the insertion and/or proper folding and/or complex formation of integral membrane proteins into the membrane. Involved in integration of membrane proteins that insert both dependently and independently of the Sec translocase complex, as well as at least some lipoproteins. Aids folding of multispanning membrane proteins.</text>
</comment>
<evidence type="ECO:0000256" key="14">
    <source>
        <dbReference type="SAM" id="MobiDB-lite"/>
    </source>
</evidence>
<evidence type="ECO:0000256" key="13">
    <source>
        <dbReference type="HAMAP-Rule" id="MF_01810"/>
    </source>
</evidence>
<dbReference type="NCBIfam" id="NF002353">
    <property type="entry name" value="PRK01318.1-4"/>
    <property type="match status" value="1"/>
</dbReference>
<keyword evidence="8 13" id="KW-1133">Transmembrane helix</keyword>
<keyword evidence="18" id="KW-1185">Reference proteome</keyword>
<evidence type="ECO:0000256" key="10">
    <source>
        <dbReference type="ARBA" id="ARBA00023186"/>
    </source>
</evidence>
<evidence type="ECO:0000256" key="3">
    <source>
        <dbReference type="ARBA" id="ARBA00015325"/>
    </source>
</evidence>
<comment type="similarity">
    <text evidence="2 13">Belongs to the OXA1/ALB3/YidC family. Type 1 subfamily.</text>
</comment>
<dbReference type="InterPro" id="IPR028055">
    <property type="entry name" value="YidC/Oxa/ALB_C"/>
</dbReference>
<dbReference type="InterPro" id="IPR001708">
    <property type="entry name" value="YidC/ALB3/OXA1/COX18"/>
</dbReference>
<accession>A0ABX2N659</accession>
<dbReference type="Pfam" id="PF02096">
    <property type="entry name" value="60KD_IMP"/>
    <property type="match status" value="1"/>
</dbReference>
<dbReference type="Gene3D" id="2.70.98.90">
    <property type="match status" value="1"/>
</dbReference>
<comment type="subcellular location">
    <subcellularLocation>
        <location evidence="1">Cell inner membrane</location>
        <topology evidence="1">Multi-pass membrane protein</topology>
    </subcellularLocation>
    <subcellularLocation>
        <location evidence="13">Cell membrane</location>
        <topology evidence="13">Multi-pass membrane protein</topology>
    </subcellularLocation>
</comment>
<dbReference type="InterPro" id="IPR047196">
    <property type="entry name" value="YidC_ALB_C"/>
</dbReference>
<dbReference type="InterPro" id="IPR038221">
    <property type="entry name" value="YidC_periplasmic_sf"/>
</dbReference>
<comment type="caution">
    <text evidence="17">The sequence shown here is derived from an EMBL/GenBank/DDBJ whole genome shotgun (WGS) entry which is preliminary data.</text>
</comment>
<dbReference type="EMBL" id="JABWMH010000004">
    <property type="protein sequence ID" value="NVD29083.1"/>
    <property type="molecule type" value="Genomic_DNA"/>
</dbReference>
<feature type="transmembrane region" description="Helical" evidence="13">
    <location>
        <begin position="553"/>
        <end position="576"/>
    </location>
</feature>
<evidence type="ECO:0000256" key="9">
    <source>
        <dbReference type="ARBA" id="ARBA00023136"/>
    </source>
</evidence>
<keyword evidence="6 13" id="KW-0812">Transmembrane</keyword>
<dbReference type="CDD" id="cd19961">
    <property type="entry name" value="EcYidC-like_peri"/>
    <property type="match status" value="1"/>
</dbReference>
<sequence length="619" mass="69278">MDDKRNIIMAVLLTGIILFGWPMLMEQFFPDMANKNEIVEQADVPATDQVPGESMTPVVGSDTGSSDISTGAVSDKIRPLATILRENPRVLIDTPRLQGSINLKGGRIDDLTLTDHTVDMSKDSASVRLFSPSGTQDAYFSRFGWAGGGVAVPDDNTIWSTDQSKLTPETPVTLSWSNETGQTYAIKLSIDTDYLITAEQNVTNRGENAIALKPYGLINRKRDLNNIPANEASTWTIHSGPVGVYEGAANYDVDYENLAGEEPGFFSRMFGTSAVAGTNAYDTEVSWLGFTDKYWLGALIPDNISQVDAKFRSGGGDIFQAEIAKKSAQIIEPGKQLSTTTRLFAGAKENAILERYESEYNIKNLDRAIDWGWFYWFEKPLFYLLNWLFQLVGNFGVAIILMTFVVRGIMFPIAQKQFKSMAQMRAVQPKMKALQEKFKDDKQQQQQEIMKLYKDEKVNPLAGCLPIFLQIPIFFALYKVLMLSIEMRHQPFILWIKDLSAPDPLTPVNLFGLLPFDPPTFLAVGILPILMGITMHFQFKLNPAPMDPMQKQIFSIMPWILVFIMAPFAAGLQLYWTVSNILTIAQQSWLYSRHPQMKEMMAKEAEEKAKKAAADKAGA</sequence>
<evidence type="ECO:0000313" key="18">
    <source>
        <dbReference type="Proteomes" id="UP000652427"/>
    </source>
</evidence>
<feature type="region of interest" description="Disordered" evidence="14">
    <location>
        <begin position="48"/>
        <end position="71"/>
    </location>
</feature>
<reference evidence="17 18" key="1">
    <citation type="submission" date="2020-06" db="EMBL/GenBank/DDBJ databases">
        <authorList>
            <person name="Kim S.-J."/>
            <person name="Park S.-J."/>
        </authorList>
    </citation>
    <scope>NUCLEOTIDE SEQUENCE [LARGE SCALE GENOMIC DNA]</scope>
    <source>
        <strain evidence="17 18">SW-151</strain>
    </source>
</reference>
<keyword evidence="7 13" id="KW-0653">Protein transport</keyword>
<evidence type="ECO:0000259" key="15">
    <source>
        <dbReference type="Pfam" id="PF02096"/>
    </source>
</evidence>
<feature type="domain" description="Membrane insertase YidC N-terminal" evidence="16">
    <location>
        <begin position="89"/>
        <end position="384"/>
    </location>
</feature>
<dbReference type="PANTHER" id="PTHR12428:SF65">
    <property type="entry name" value="CYTOCHROME C OXIDASE ASSEMBLY PROTEIN COX18, MITOCHONDRIAL"/>
    <property type="match status" value="1"/>
</dbReference>
<dbReference type="Proteomes" id="UP000652427">
    <property type="component" value="Unassembled WGS sequence"/>
</dbReference>
<keyword evidence="9 13" id="KW-0472">Membrane</keyword>
<dbReference type="InterPro" id="IPR019998">
    <property type="entry name" value="Membr_insert_YidC"/>
</dbReference>
<dbReference type="PRINTS" id="PR01900">
    <property type="entry name" value="YIDCPROTEIN"/>
</dbReference>
<protein>
    <recommendedName>
        <fullName evidence="3 13">Membrane protein insertase YidC</fullName>
    </recommendedName>
    <alternativeName>
        <fullName evidence="12 13">Foldase YidC</fullName>
    </alternativeName>
    <alternativeName>
        <fullName evidence="11 13">Membrane integrase YidC</fullName>
    </alternativeName>
    <alternativeName>
        <fullName evidence="13">Membrane protein YidC</fullName>
    </alternativeName>
</protein>
<evidence type="ECO:0000256" key="1">
    <source>
        <dbReference type="ARBA" id="ARBA00004429"/>
    </source>
</evidence>
<dbReference type="RefSeq" id="WP_176280514.1">
    <property type="nucleotide sequence ID" value="NZ_JABWMH010000004.1"/>
</dbReference>
<evidence type="ECO:0000256" key="12">
    <source>
        <dbReference type="ARBA" id="ARBA00033342"/>
    </source>
</evidence>
<dbReference type="NCBIfam" id="TIGR03593">
    <property type="entry name" value="yidC_nterm"/>
    <property type="match status" value="1"/>
</dbReference>
<evidence type="ECO:0000259" key="16">
    <source>
        <dbReference type="Pfam" id="PF14849"/>
    </source>
</evidence>
<evidence type="ECO:0000256" key="6">
    <source>
        <dbReference type="ARBA" id="ARBA00022692"/>
    </source>
</evidence>
<feature type="transmembrane region" description="Helical" evidence="13">
    <location>
        <begin position="520"/>
        <end position="541"/>
    </location>
</feature>
<feature type="transmembrane region" description="Helical" evidence="13">
    <location>
        <begin position="7"/>
        <end position="25"/>
    </location>
</feature>
<evidence type="ECO:0000256" key="8">
    <source>
        <dbReference type="ARBA" id="ARBA00022989"/>
    </source>
</evidence>
<evidence type="ECO:0000256" key="2">
    <source>
        <dbReference type="ARBA" id="ARBA00010527"/>
    </source>
</evidence>
<evidence type="ECO:0000313" key="17">
    <source>
        <dbReference type="EMBL" id="NVD29083.1"/>
    </source>
</evidence>
<feature type="transmembrane region" description="Helical" evidence="13">
    <location>
        <begin position="458"/>
        <end position="478"/>
    </location>
</feature>
<dbReference type="CDD" id="cd20070">
    <property type="entry name" value="5TM_YidC_Alb3"/>
    <property type="match status" value="1"/>
</dbReference>
<comment type="subunit">
    <text evidence="13">Interacts with the Sec translocase complex via SecD. Specifically interacts with transmembrane segments of nascent integral membrane proteins during membrane integration.</text>
</comment>
<evidence type="ECO:0000256" key="4">
    <source>
        <dbReference type="ARBA" id="ARBA00022448"/>
    </source>
</evidence>
<evidence type="ECO:0000256" key="7">
    <source>
        <dbReference type="ARBA" id="ARBA00022927"/>
    </source>
</evidence>
<dbReference type="HAMAP" id="MF_01810">
    <property type="entry name" value="YidC_type1"/>
    <property type="match status" value="1"/>
</dbReference>
<dbReference type="InterPro" id="IPR028053">
    <property type="entry name" value="Membr_insert_YidC_N"/>
</dbReference>
<proteinExistence type="inferred from homology"/>
<keyword evidence="10 13" id="KW-0143">Chaperone</keyword>
<gene>
    <name evidence="13 17" type="primary">yidC</name>
    <name evidence="17" type="ORF">HUO14_14375</name>
</gene>
<keyword evidence="4 13" id="KW-0813">Transport</keyword>
<feature type="compositionally biased region" description="Low complexity" evidence="14">
    <location>
        <begin position="60"/>
        <end position="71"/>
    </location>
</feature>
<evidence type="ECO:0000256" key="11">
    <source>
        <dbReference type="ARBA" id="ARBA00033245"/>
    </source>
</evidence>
<dbReference type="PANTHER" id="PTHR12428">
    <property type="entry name" value="OXA1"/>
    <property type="match status" value="1"/>
</dbReference>
<feature type="domain" description="Membrane insertase YidC/Oxa/ALB C-terminal" evidence="15">
    <location>
        <begin position="395"/>
        <end position="591"/>
    </location>
</feature>
<keyword evidence="5 13" id="KW-1003">Cell membrane</keyword>
<organism evidence="17 18">
    <name type="scientific">Parasphingorhabdus flavimaris</name>
    <dbReference type="NCBI Taxonomy" id="266812"/>
    <lineage>
        <taxon>Bacteria</taxon>
        <taxon>Pseudomonadati</taxon>
        <taxon>Pseudomonadota</taxon>
        <taxon>Alphaproteobacteria</taxon>
        <taxon>Sphingomonadales</taxon>
        <taxon>Sphingomonadaceae</taxon>
        <taxon>Parasphingorhabdus</taxon>
    </lineage>
</organism>